<name>A0ABP7PFP6_9SPHI</name>
<comment type="caution">
    <text evidence="2">The sequence shown here is derived from an EMBL/GenBank/DDBJ whole genome shotgun (WGS) entry which is preliminary data.</text>
</comment>
<organism evidence="2 3">
    <name type="scientific">Mucilaginibacter dorajii</name>
    <dbReference type="NCBI Taxonomy" id="692994"/>
    <lineage>
        <taxon>Bacteria</taxon>
        <taxon>Pseudomonadati</taxon>
        <taxon>Bacteroidota</taxon>
        <taxon>Sphingobacteriia</taxon>
        <taxon>Sphingobacteriales</taxon>
        <taxon>Sphingobacteriaceae</taxon>
        <taxon>Mucilaginibacter</taxon>
    </lineage>
</organism>
<dbReference type="InterPro" id="IPR002347">
    <property type="entry name" value="SDR_fam"/>
</dbReference>
<dbReference type="PRINTS" id="PR00081">
    <property type="entry name" value="GDHRDH"/>
</dbReference>
<dbReference type="Proteomes" id="UP001500742">
    <property type="component" value="Unassembled WGS sequence"/>
</dbReference>
<reference evidence="3" key="1">
    <citation type="journal article" date="2019" name="Int. J. Syst. Evol. Microbiol.">
        <title>The Global Catalogue of Microorganisms (GCM) 10K type strain sequencing project: providing services to taxonomists for standard genome sequencing and annotation.</title>
        <authorList>
            <consortium name="The Broad Institute Genomics Platform"/>
            <consortium name="The Broad Institute Genome Sequencing Center for Infectious Disease"/>
            <person name="Wu L."/>
            <person name="Ma J."/>
        </authorList>
    </citation>
    <scope>NUCLEOTIDE SEQUENCE [LARGE SCALE GENOMIC DNA]</scope>
    <source>
        <strain evidence="3">JCM 16601</strain>
    </source>
</reference>
<comment type="similarity">
    <text evidence="1">Belongs to the short-chain dehydrogenases/reductases (SDR) family.</text>
</comment>
<dbReference type="InterPro" id="IPR050259">
    <property type="entry name" value="SDR"/>
</dbReference>
<dbReference type="EMBL" id="BAAAZC010000008">
    <property type="protein sequence ID" value="GAA3964821.1"/>
    <property type="molecule type" value="Genomic_DNA"/>
</dbReference>
<evidence type="ECO:0000256" key="1">
    <source>
        <dbReference type="ARBA" id="ARBA00006484"/>
    </source>
</evidence>
<dbReference type="CDD" id="cd05233">
    <property type="entry name" value="SDR_c"/>
    <property type="match status" value="1"/>
</dbReference>
<dbReference type="Gene3D" id="3.40.50.720">
    <property type="entry name" value="NAD(P)-binding Rossmann-like Domain"/>
    <property type="match status" value="1"/>
</dbReference>
<keyword evidence="3" id="KW-1185">Reference proteome</keyword>
<evidence type="ECO:0000313" key="2">
    <source>
        <dbReference type="EMBL" id="GAA3964821.1"/>
    </source>
</evidence>
<sequence>MDLKLDNKIALVTGSTAGIGYAIAKSLATEGVQLYINGRDQNKVDKAAQKIIEETGNKNVKGIAADFSDKKQIENLITQLPEVDILINNVGIFEPKEFKAITDEDWFKFYEVNVLSGVRLSRAYFDRMISKNWGRIIFISSESALQIPAEMIHYGMTKTAQIAVARGLAELTKGTAVTVNSVLPGPTLSEGVGDFIESLAKDQGLTNAEIEKDFFANMRGTSILKRFITTDEIANLVTYIASPLSAATNGASLRADGGVIKTAF</sequence>
<dbReference type="Pfam" id="PF00106">
    <property type="entry name" value="adh_short"/>
    <property type="match status" value="1"/>
</dbReference>
<protein>
    <submittedName>
        <fullName evidence="2">SDR family oxidoreductase</fullName>
    </submittedName>
</protein>
<gene>
    <name evidence="2" type="ORF">GCM10022210_11560</name>
</gene>
<evidence type="ECO:0000313" key="3">
    <source>
        <dbReference type="Proteomes" id="UP001500742"/>
    </source>
</evidence>
<dbReference type="RefSeq" id="WP_259092402.1">
    <property type="nucleotide sequence ID" value="NZ_BAAAZC010000008.1"/>
</dbReference>
<accession>A0ABP7PFP6</accession>
<dbReference type="SUPFAM" id="SSF51735">
    <property type="entry name" value="NAD(P)-binding Rossmann-fold domains"/>
    <property type="match status" value="1"/>
</dbReference>
<dbReference type="PANTHER" id="PTHR42879">
    <property type="entry name" value="3-OXOACYL-(ACYL-CARRIER-PROTEIN) REDUCTASE"/>
    <property type="match status" value="1"/>
</dbReference>
<proteinExistence type="inferred from homology"/>
<dbReference type="InterPro" id="IPR036291">
    <property type="entry name" value="NAD(P)-bd_dom_sf"/>
</dbReference>